<feature type="transmembrane region" description="Helical" evidence="1">
    <location>
        <begin position="456"/>
        <end position="479"/>
    </location>
</feature>
<proteinExistence type="predicted"/>
<keyword evidence="1" id="KW-1133">Transmembrane helix</keyword>
<feature type="transmembrane region" description="Helical" evidence="1">
    <location>
        <begin position="150"/>
        <end position="174"/>
    </location>
</feature>
<dbReference type="PANTHER" id="PTHR34219">
    <property type="entry name" value="IRON-REGULATED INNER MEMBRANE PROTEIN-RELATED"/>
    <property type="match status" value="1"/>
</dbReference>
<feature type="transmembrane region" description="Helical" evidence="1">
    <location>
        <begin position="354"/>
        <end position="376"/>
    </location>
</feature>
<organism evidence="2 3">
    <name type="scientific">Flagellimonas zhangzhouensis</name>
    <dbReference type="NCBI Taxonomy" id="1073328"/>
    <lineage>
        <taxon>Bacteria</taxon>
        <taxon>Pseudomonadati</taxon>
        <taxon>Bacteroidota</taxon>
        <taxon>Flavobacteriia</taxon>
        <taxon>Flavobacteriales</taxon>
        <taxon>Flavobacteriaceae</taxon>
        <taxon>Flagellimonas</taxon>
    </lineage>
</organism>
<dbReference type="Pfam" id="PF03929">
    <property type="entry name" value="PepSY_TM"/>
    <property type="match status" value="1"/>
</dbReference>
<feature type="transmembrane region" description="Helical" evidence="1">
    <location>
        <begin position="426"/>
        <end position="444"/>
    </location>
</feature>
<keyword evidence="3" id="KW-1185">Reference proteome</keyword>
<dbReference type="EMBL" id="FNMY01000001">
    <property type="protein sequence ID" value="SDW05634.1"/>
    <property type="molecule type" value="Genomic_DNA"/>
</dbReference>
<evidence type="ECO:0000256" key="1">
    <source>
        <dbReference type="SAM" id="Phobius"/>
    </source>
</evidence>
<evidence type="ECO:0000313" key="3">
    <source>
        <dbReference type="Proteomes" id="UP000199592"/>
    </source>
</evidence>
<keyword evidence="1" id="KW-0812">Transmembrane</keyword>
<dbReference type="STRING" id="1073328.SAMN05216294_1546"/>
<name>A0A1H2QG61_9FLAO</name>
<accession>A0A1H2QG61</accession>
<feature type="transmembrane region" description="Helical" evidence="1">
    <location>
        <begin position="12"/>
        <end position="36"/>
    </location>
</feature>
<reference evidence="3" key="1">
    <citation type="submission" date="2016-10" db="EMBL/GenBank/DDBJ databases">
        <authorList>
            <person name="Varghese N."/>
            <person name="Submissions S."/>
        </authorList>
    </citation>
    <scope>NUCLEOTIDE SEQUENCE [LARGE SCALE GENOMIC DNA]</scope>
    <source>
        <strain evidence="3">DSM 25030</strain>
    </source>
</reference>
<keyword evidence="1" id="KW-0472">Membrane</keyword>
<evidence type="ECO:0000313" key="2">
    <source>
        <dbReference type="EMBL" id="SDW05634.1"/>
    </source>
</evidence>
<dbReference type="InterPro" id="IPR005625">
    <property type="entry name" value="PepSY-ass_TM"/>
</dbReference>
<dbReference type="RefSeq" id="WP_090297420.1">
    <property type="nucleotide sequence ID" value="NZ_FNKI01000002.1"/>
</dbReference>
<feature type="transmembrane region" description="Helical" evidence="1">
    <location>
        <begin position="485"/>
        <end position="508"/>
    </location>
</feature>
<gene>
    <name evidence="2" type="ORF">SAMN04487892_0197</name>
</gene>
<protein>
    <submittedName>
        <fullName evidence="2">Uncharacterized iron-regulated membrane protein</fullName>
    </submittedName>
</protein>
<feature type="transmembrane region" description="Helical" evidence="1">
    <location>
        <begin position="195"/>
        <end position="217"/>
    </location>
</feature>
<dbReference type="PANTHER" id="PTHR34219:SF3">
    <property type="entry name" value="BLL7967 PROTEIN"/>
    <property type="match status" value="1"/>
</dbReference>
<feature type="transmembrane region" description="Helical" evidence="1">
    <location>
        <begin position="397"/>
        <end position="420"/>
    </location>
</feature>
<sequence>MGNRIYNILFHTHTVSGIVISVALYVIFFTGSFSFFRDEIANWQRGHHVSQEDAMPEGIDSHLNDLSLEYNLYGRDVELRHYYNERSITVNLGATKDTLASEEDKTPVFFYLDPEAKTKTESYADNYHLGEFLYRLHFLDQIPYPYGRTLAGIVAFFFLFAIITGILVHWNKIVSNFYTFRPWAKLKTMWTDAHTALGVIGFPFQFVYAVTGAFFLLKGILVLPMVMGLYDGDANKLYEDLEYNHPVYEFQNEKLDKTINLDQYVMEMQKEWGDFRVTETHIFNYGDQNMHAAISGYLGYDTKLNGLGYRIYKVADGSIAQEKVPIASTSYLDGVKNMMFRLHFGDYTGYGLRIISFILGLVSCFVILSGIMIWLVARDKKNIPEKRRKFNQQVANWYMAICLTLLPVTALEFIIVKFASTVNMGFLYKTYFLIWLVATVFFILKKNIAFTNKWTLISGGVLGLLVPIANGITTGNWMWVAYQNGYQHILLVDLLWLILGVVSLWIVFFKLGKKEIGKVASQKI</sequence>
<dbReference type="OrthoDB" id="6307929at2"/>
<dbReference type="Proteomes" id="UP000199592">
    <property type="component" value="Unassembled WGS sequence"/>
</dbReference>
<dbReference type="AlphaFoldDB" id="A0A1H2QG61"/>